<keyword evidence="3" id="KW-1185">Reference proteome</keyword>
<name>A0A7E4ZZZ2_PANRE</name>
<evidence type="ECO:0000313" key="3">
    <source>
        <dbReference type="Proteomes" id="UP000492821"/>
    </source>
</evidence>
<dbReference type="Proteomes" id="UP000492821">
    <property type="component" value="Unassembled WGS sequence"/>
</dbReference>
<sequence length="276" mass="30226">MLSLVTFLAFMVLAKAEIVDEVDVDLHNGTILPCFVGVMTGMNKHRAAGAVISCSGQCANVTLNVNNYPVSVFFCDGSSVCESFNLANKCTYLYDHKMTMCCCDDSSFCNVRQALDWSYFNKTLSDPPDETPTLQCFSGVSMDESIYPPGFGDPLMHRHGDGFHRNHISGNYETCIGSCANISLNIYGTLYFCDPVQVCKILGIRDRCAKLELQSAMDGCCCSENDCNIPAMLLPHTDDPVNVTEAVTVTQSSEGPVFGVGLLFLYFVLYFSILTT</sequence>
<evidence type="ECO:0000256" key="2">
    <source>
        <dbReference type="SAM" id="SignalP"/>
    </source>
</evidence>
<protein>
    <submittedName>
        <fullName evidence="4">Activin_recp domain-containing protein</fullName>
    </submittedName>
</protein>
<reference evidence="3" key="1">
    <citation type="journal article" date="2013" name="Genetics">
        <title>The draft genome and transcriptome of Panagrellus redivivus are shaped by the harsh demands of a free-living lifestyle.</title>
        <authorList>
            <person name="Srinivasan J."/>
            <person name="Dillman A.R."/>
            <person name="Macchietto M.G."/>
            <person name="Heikkinen L."/>
            <person name="Lakso M."/>
            <person name="Fracchia K.M."/>
            <person name="Antoshechkin I."/>
            <person name="Mortazavi A."/>
            <person name="Wong G."/>
            <person name="Sternberg P.W."/>
        </authorList>
    </citation>
    <scope>NUCLEOTIDE SEQUENCE [LARGE SCALE GENOMIC DNA]</scope>
    <source>
        <strain evidence="3">MT8872</strain>
    </source>
</reference>
<accession>A0A7E4ZZZ2</accession>
<proteinExistence type="predicted"/>
<evidence type="ECO:0000313" key="4">
    <source>
        <dbReference type="WBParaSite" id="Pan_g6314.t1"/>
    </source>
</evidence>
<feature type="signal peptide" evidence="2">
    <location>
        <begin position="1"/>
        <end position="16"/>
    </location>
</feature>
<evidence type="ECO:0000256" key="1">
    <source>
        <dbReference type="SAM" id="Phobius"/>
    </source>
</evidence>
<keyword evidence="2" id="KW-0732">Signal</keyword>
<organism evidence="3 4">
    <name type="scientific">Panagrellus redivivus</name>
    <name type="common">Microworm</name>
    <dbReference type="NCBI Taxonomy" id="6233"/>
    <lineage>
        <taxon>Eukaryota</taxon>
        <taxon>Metazoa</taxon>
        <taxon>Ecdysozoa</taxon>
        <taxon>Nematoda</taxon>
        <taxon>Chromadorea</taxon>
        <taxon>Rhabditida</taxon>
        <taxon>Tylenchina</taxon>
        <taxon>Panagrolaimomorpha</taxon>
        <taxon>Panagrolaimoidea</taxon>
        <taxon>Panagrolaimidae</taxon>
        <taxon>Panagrellus</taxon>
    </lineage>
</organism>
<dbReference type="AlphaFoldDB" id="A0A7E4ZZZ2"/>
<reference evidence="4" key="2">
    <citation type="submission" date="2020-10" db="UniProtKB">
        <authorList>
            <consortium name="WormBaseParasite"/>
        </authorList>
    </citation>
    <scope>IDENTIFICATION</scope>
</reference>
<feature type="chain" id="PRO_5028927854" evidence="2">
    <location>
        <begin position="17"/>
        <end position="276"/>
    </location>
</feature>
<feature type="transmembrane region" description="Helical" evidence="1">
    <location>
        <begin position="257"/>
        <end position="275"/>
    </location>
</feature>
<dbReference type="WBParaSite" id="Pan_g6314.t1">
    <property type="protein sequence ID" value="Pan_g6314.t1"/>
    <property type="gene ID" value="Pan_g6314"/>
</dbReference>
<dbReference type="Pfam" id="PF01684">
    <property type="entry name" value="ET"/>
    <property type="match status" value="2"/>
</dbReference>
<keyword evidence="1" id="KW-0812">Transmembrane</keyword>
<keyword evidence="1" id="KW-1133">Transmembrane helix</keyword>
<dbReference type="InterPro" id="IPR002603">
    <property type="entry name" value="ET_repeat"/>
</dbReference>
<keyword evidence="1" id="KW-0472">Membrane</keyword>